<sequence>MYVTVSLIHGKPGYAKGVLHVIIYLHEIKMLQEKRDQAVQG</sequence>
<name>C7GFJ3_9FIRM</name>
<accession>C7GFJ3</accession>
<dbReference type="HOGENOM" id="CLU_3276051_0_0_9"/>
<gene>
    <name evidence="1" type="ORF">ROSINTL182_08700</name>
</gene>
<reference evidence="1 2" key="1">
    <citation type="submission" date="2009-08" db="EMBL/GenBank/DDBJ databases">
        <authorList>
            <person name="Weinstock G."/>
            <person name="Sodergren E."/>
            <person name="Clifton S."/>
            <person name="Fulton L."/>
            <person name="Fulton B."/>
            <person name="Courtney L."/>
            <person name="Fronick C."/>
            <person name="Harrison M."/>
            <person name="Strong C."/>
            <person name="Farmer C."/>
            <person name="Delahaunty K."/>
            <person name="Markovic C."/>
            <person name="Hall O."/>
            <person name="Minx P."/>
            <person name="Tomlinson C."/>
            <person name="Mitreva M."/>
            <person name="Nelson J."/>
            <person name="Hou S."/>
            <person name="Wollam A."/>
            <person name="Pepin K.H."/>
            <person name="Johnson M."/>
            <person name="Bhonagiri V."/>
            <person name="Nash W.E."/>
            <person name="Warren W."/>
            <person name="Chinwalla A."/>
            <person name="Mardis E.R."/>
            <person name="Wilson R.K."/>
        </authorList>
    </citation>
    <scope>NUCLEOTIDE SEQUENCE [LARGE SCALE GENOMIC DNA]</scope>
    <source>
        <strain evidence="1 2">L1-82</strain>
    </source>
</reference>
<dbReference type="Proteomes" id="UP000004828">
    <property type="component" value="Unassembled WGS sequence"/>
</dbReference>
<protein>
    <submittedName>
        <fullName evidence="1">Uncharacterized protein</fullName>
    </submittedName>
</protein>
<evidence type="ECO:0000313" key="2">
    <source>
        <dbReference type="Proteomes" id="UP000004828"/>
    </source>
</evidence>
<comment type="caution">
    <text evidence="1">The sequence shown here is derived from an EMBL/GenBank/DDBJ whole genome shotgun (WGS) entry which is preliminary data.</text>
</comment>
<dbReference type="EMBL" id="ABYJ02000209">
    <property type="protein sequence ID" value="EEU99405.1"/>
    <property type="molecule type" value="Genomic_DNA"/>
</dbReference>
<dbReference type="AlphaFoldDB" id="C7GFJ3"/>
<proteinExistence type="predicted"/>
<organism evidence="1 2">
    <name type="scientific">Roseburia intestinalis L1-82</name>
    <dbReference type="NCBI Taxonomy" id="536231"/>
    <lineage>
        <taxon>Bacteria</taxon>
        <taxon>Bacillati</taxon>
        <taxon>Bacillota</taxon>
        <taxon>Clostridia</taxon>
        <taxon>Lachnospirales</taxon>
        <taxon>Lachnospiraceae</taxon>
        <taxon>Roseburia</taxon>
    </lineage>
</organism>
<evidence type="ECO:0000313" key="1">
    <source>
        <dbReference type="EMBL" id="EEU99405.1"/>
    </source>
</evidence>